<dbReference type="AlphaFoldDB" id="A0A9D1Z789"/>
<evidence type="ECO:0000313" key="3">
    <source>
        <dbReference type="EMBL" id="HIY77737.1"/>
    </source>
</evidence>
<reference evidence="3" key="2">
    <citation type="submission" date="2021-04" db="EMBL/GenBank/DDBJ databases">
        <authorList>
            <person name="Gilroy R."/>
        </authorList>
    </citation>
    <scope>NUCLEOTIDE SEQUENCE</scope>
    <source>
        <strain evidence="3">CHK199-9574</strain>
    </source>
</reference>
<protein>
    <submittedName>
        <fullName evidence="3">Uncharacterized protein</fullName>
    </submittedName>
</protein>
<organism evidence="3 4">
    <name type="scientific">Candidatus Borkfalkia excrementavium</name>
    <dbReference type="NCBI Taxonomy" id="2838505"/>
    <lineage>
        <taxon>Bacteria</taxon>
        <taxon>Bacillati</taxon>
        <taxon>Bacillota</taxon>
        <taxon>Clostridia</taxon>
        <taxon>Christensenellales</taxon>
        <taxon>Christensenellaceae</taxon>
        <taxon>Candidatus Borkfalkia</taxon>
    </lineage>
</organism>
<feature type="transmembrane region" description="Helical" evidence="2">
    <location>
        <begin position="20"/>
        <end position="36"/>
    </location>
</feature>
<keyword evidence="2" id="KW-0812">Transmembrane</keyword>
<gene>
    <name evidence="3" type="ORF">H9728_01715</name>
</gene>
<reference evidence="3" key="1">
    <citation type="journal article" date="2021" name="PeerJ">
        <title>Extensive microbial diversity within the chicken gut microbiome revealed by metagenomics and culture.</title>
        <authorList>
            <person name="Gilroy R."/>
            <person name="Ravi A."/>
            <person name="Getino M."/>
            <person name="Pursley I."/>
            <person name="Horton D.L."/>
            <person name="Alikhan N.F."/>
            <person name="Baker D."/>
            <person name="Gharbi K."/>
            <person name="Hall N."/>
            <person name="Watson M."/>
            <person name="Adriaenssens E.M."/>
            <person name="Foster-Nyarko E."/>
            <person name="Jarju S."/>
            <person name="Secka A."/>
            <person name="Antonio M."/>
            <person name="Oren A."/>
            <person name="Chaudhuri R.R."/>
            <person name="La Ragione R."/>
            <person name="Hildebrand F."/>
            <person name="Pallen M.J."/>
        </authorList>
    </citation>
    <scope>NUCLEOTIDE SEQUENCE</scope>
    <source>
        <strain evidence="3">CHK199-9574</strain>
    </source>
</reference>
<evidence type="ECO:0000256" key="2">
    <source>
        <dbReference type="SAM" id="Phobius"/>
    </source>
</evidence>
<dbReference type="Proteomes" id="UP000824135">
    <property type="component" value="Unassembled WGS sequence"/>
</dbReference>
<feature type="compositionally biased region" description="Low complexity" evidence="1">
    <location>
        <begin position="178"/>
        <end position="189"/>
    </location>
</feature>
<keyword evidence="2" id="KW-0472">Membrane</keyword>
<evidence type="ECO:0000256" key="1">
    <source>
        <dbReference type="SAM" id="MobiDB-lite"/>
    </source>
</evidence>
<proteinExistence type="predicted"/>
<evidence type="ECO:0000313" key="4">
    <source>
        <dbReference type="Proteomes" id="UP000824135"/>
    </source>
</evidence>
<feature type="region of interest" description="Disordered" evidence="1">
    <location>
        <begin position="135"/>
        <end position="201"/>
    </location>
</feature>
<accession>A0A9D1Z789</accession>
<dbReference type="EMBL" id="DXCO01000013">
    <property type="protein sequence ID" value="HIY77737.1"/>
    <property type="molecule type" value="Genomic_DNA"/>
</dbReference>
<feature type="transmembrane region" description="Helical" evidence="2">
    <location>
        <begin position="48"/>
        <end position="66"/>
    </location>
</feature>
<comment type="caution">
    <text evidence="3">The sequence shown here is derived from an EMBL/GenBank/DDBJ whole genome shotgun (WGS) entry which is preliminary data.</text>
</comment>
<keyword evidence="2" id="KW-1133">Transmembrane helix</keyword>
<feature type="transmembrane region" description="Helical" evidence="2">
    <location>
        <begin position="78"/>
        <end position="98"/>
    </location>
</feature>
<name>A0A9D1Z789_9FIRM</name>
<sequence>MAYVATVLLSLLIGGGFAQIWRLFPFIVFFGLHPLVNSFQKKWKINKWIALAVKIVWFDVSMWLFWEFSQLIAVPYEWIDRYIVLIIATLGSAFLVFYDWVMTRCQKLIDFYVSKIDRSSRSRRSPVRRENKTEDIFGDPFASAEEKDENTKKPSETGADPVGEDIGQSAENKKEPTSAGGEDPPSGSGETEEPEEKKKGQ</sequence>